<dbReference type="GO" id="GO:0022625">
    <property type="term" value="C:cytosolic large ribosomal subunit"/>
    <property type="evidence" value="ECO:0007669"/>
    <property type="project" value="TreeGrafter"/>
</dbReference>
<name>A0A314KJJ9_NICAT</name>
<evidence type="ECO:0000256" key="1">
    <source>
        <dbReference type="ARBA" id="ARBA00007320"/>
    </source>
</evidence>
<evidence type="ECO:0000313" key="2">
    <source>
        <dbReference type="EMBL" id="OIT29497.1"/>
    </source>
</evidence>
<dbReference type="PANTHER" id="PTHR11721:SF25">
    <property type="entry name" value="60S RIBOSOMAL PROTEIN L27A-3-LIKE"/>
    <property type="match status" value="1"/>
</dbReference>
<comment type="similarity">
    <text evidence="1">Belongs to the universal ribosomal protein uL15 family.</text>
</comment>
<dbReference type="AlphaFoldDB" id="A0A314KJJ9"/>
<protein>
    <submittedName>
        <fullName evidence="2">60s ribosomal protein l27a-3</fullName>
    </submittedName>
</protein>
<keyword evidence="2" id="KW-0687">Ribonucleoprotein</keyword>
<dbReference type="Proteomes" id="UP000187609">
    <property type="component" value="Unassembled WGS sequence"/>
</dbReference>
<accession>A0A314KJJ9</accession>
<organism evidence="2 3">
    <name type="scientific">Nicotiana attenuata</name>
    <name type="common">Coyote tobacco</name>
    <dbReference type="NCBI Taxonomy" id="49451"/>
    <lineage>
        <taxon>Eukaryota</taxon>
        <taxon>Viridiplantae</taxon>
        <taxon>Streptophyta</taxon>
        <taxon>Embryophyta</taxon>
        <taxon>Tracheophyta</taxon>
        <taxon>Spermatophyta</taxon>
        <taxon>Magnoliopsida</taxon>
        <taxon>eudicotyledons</taxon>
        <taxon>Gunneridae</taxon>
        <taxon>Pentapetalae</taxon>
        <taxon>asterids</taxon>
        <taxon>lamiids</taxon>
        <taxon>Solanales</taxon>
        <taxon>Solanaceae</taxon>
        <taxon>Nicotianoideae</taxon>
        <taxon>Nicotianeae</taxon>
        <taxon>Nicotiana</taxon>
    </lineage>
</organism>
<keyword evidence="2" id="KW-0689">Ribosomal protein</keyword>
<dbReference type="Gene3D" id="3.40.50.620">
    <property type="entry name" value="HUPs"/>
    <property type="match status" value="1"/>
</dbReference>
<dbReference type="PANTHER" id="PTHR11721">
    <property type="entry name" value="60S RIBOSOMAL PROTEIN L27A"/>
    <property type="match status" value="1"/>
</dbReference>
<dbReference type="Gramene" id="OIT29497">
    <property type="protein sequence ID" value="OIT29497"/>
    <property type="gene ID" value="A4A49_26751"/>
</dbReference>
<dbReference type="EMBL" id="MJEQ01001769">
    <property type="protein sequence ID" value="OIT29497.1"/>
    <property type="molecule type" value="Genomic_DNA"/>
</dbReference>
<reference evidence="2" key="1">
    <citation type="submission" date="2016-11" db="EMBL/GenBank/DDBJ databases">
        <title>The genome of Nicotiana attenuata.</title>
        <authorList>
            <person name="Xu S."/>
            <person name="Brockmoeller T."/>
            <person name="Gaquerel E."/>
            <person name="Navarro A."/>
            <person name="Kuhl H."/>
            <person name="Gase K."/>
            <person name="Ling Z."/>
            <person name="Zhou W."/>
            <person name="Kreitzer C."/>
            <person name="Stanke M."/>
            <person name="Tang H."/>
            <person name="Lyons E."/>
            <person name="Pandey P."/>
            <person name="Pandey S.P."/>
            <person name="Timmermann B."/>
            <person name="Baldwin I.T."/>
        </authorList>
    </citation>
    <scope>NUCLEOTIDE SEQUENCE [LARGE SCALE GENOMIC DNA]</scope>
    <source>
        <strain evidence="2">UT</strain>
    </source>
</reference>
<proteinExistence type="inferred from homology"/>
<dbReference type="GO" id="GO:0003735">
    <property type="term" value="F:structural constituent of ribosome"/>
    <property type="evidence" value="ECO:0007669"/>
    <property type="project" value="TreeGrafter"/>
</dbReference>
<sequence length="755" mass="86825">MKKSNRKMQHMEEWYQNRFRTFHSSPNLYEVQISEREQWVSGDQYANHQYSDVNTHLYRESSGVEHYYENPYAYTYSHPYSQTCPYQVPHTYHFNGNYPGSYLAQLGDGSVVLVTTAVTVPTYRDQQTVSARFRNNWKKIGYLNACHGRIGKHRKHHNGKGNAAKMHHIRILFDKYLPSYFRKVGMRYFHKRNNLSGTSSPYSDVEEQEDEEEASVNYDECALLEMELEKGGSSVEDQLFDESSHTNETLEVSSNEVTNIQFQLFETSLALNYVSELNGKLIPGDCGFTLIQNDREEIEDKYLDIVNSRNHVDTVFDESLLKVEESLPKQTTLSEGQEVIFKPPITGIKEQGSDTPCFWSEGFGNIFGGIKGVGSSHVDSLHRKGQFNFPANHFNWNPLVICFVVYHGDIKFGLFNVDYPALGGLGASVIAPWMWRLDCWLWDYLRRCGACDFLFSFSSGVDNFSAVVIVLSMCQLVRKETAKGHEQATSDAFQIGHHTEGQFATGSEEYILWMLITDDSGVTCTQLRRISAETWELKIKIKMKDVEEQVNTNSLVGVFPLYSLLYQHEEIKTISIHDWIDKKLTGYRYILLFEYSVAAKARRAFESFPLPLKKSTFFILIVVSRNYLLTIGVDGIWYESMIEVSLTEDDNSVATSLFYGLEKQTNKSILGFDDDTSTELSPTFIDSTSMKNRGISRLKRKHTGELHHFQIQLDFHVVTALLLDNGDRNILEGVIQIARRMQQYFMVYQISYIHV</sequence>
<evidence type="ECO:0000313" key="3">
    <source>
        <dbReference type="Proteomes" id="UP000187609"/>
    </source>
</evidence>
<keyword evidence="3" id="KW-1185">Reference proteome</keyword>
<comment type="caution">
    <text evidence="2">The sequence shown here is derived from an EMBL/GenBank/DDBJ whole genome shotgun (WGS) entry which is preliminary data.</text>
</comment>
<gene>
    <name evidence="2" type="primary">RPL27AC_1</name>
    <name evidence="2" type="ORF">A4A49_26751</name>
</gene>
<dbReference type="InterPro" id="IPR014729">
    <property type="entry name" value="Rossmann-like_a/b/a_fold"/>
</dbReference>
<dbReference type="STRING" id="49451.A0A314KJJ9"/>